<organism evidence="2 3">
    <name type="scientific">Prescottella agglutinans</name>
    <dbReference type="NCBI Taxonomy" id="1644129"/>
    <lineage>
        <taxon>Bacteria</taxon>
        <taxon>Bacillati</taxon>
        <taxon>Actinomycetota</taxon>
        <taxon>Actinomycetes</taxon>
        <taxon>Mycobacteriales</taxon>
        <taxon>Nocardiaceae</taxon>
        <taxon>Prescottella</taxon>
    </lineage>
</organism>
<dbReference type="InterPro" id="IPR051606">
    <property type="entry name" value="Polyketide_Oxido-like"/>
</dbReference>
<evidence type="ECO:0000313" key="2">
    <source>
        <dbReference type="EMBL" id="MDH6281502.1"/>
    </source>
</evidence>
<reference evidence="2 3" key="1">
    <citation type="submission" date="2023-04" db="EMBL/GenBank/DDBJ databases">
        <title>Forest soil microbial communities from Buena Vista Peninsula, Colon Province, Panama.</title>
        <authorList>
            <person name="Bouskill N."/>
        </authorList>
    </citation>
    <scope>NUCLEOTIDE SEQUENCE [LARGE SCALE GENOMIC DNA]</scope>
    <source>
        <strain evidence="2 3">CFH S0262</strain>
    </source>
</reference>
<evidence type="ECO:0000313" key="3">
    <source>
        <dbReference type="Proteomes" id="UP001160334"/>
    </source>
</evidence>
<feature type="domain" description="NAD(P)-binding" evidence="1">
    <location>
        <begin position="7"/>
        <end position="200"/>
    </location>
</feature>
<dbReference type="Pfam" id="PF13460">
    <property type="entry name" value="NAD_binding_10"/>
    <property type="match status" value="1"/>
</dbReference>
<dbReference type="InterPro" id="IPR016040">
    <property type="entry name" value="NAD(P)-bd_dom"/>
</dbReference>
<accession>A0ABT6MB37</accession>
<name>A0ABT6MB37_9NOCA</name>
<sequence>MKLLLLGATGGTGAEVLTQAVAAGHDVTVIARHPEKIARPEGSSVRVVAGDVLEAGNWRDAAAEHDTVLSCLGSTDRKHPTTVYSEGTLNVLAAMGPSTSRRLLCLSSAGLDVPPDTPVLQKIVTRLVVQRMYRHGYADMRRMEASLRTQEVEWTVIRAPMLTNKSPTGSYRTAVDARLPDAGTITRADLARYMLSAIDDRSTWKATVEISGGS</sequence>
<protein>
    <submittedName>
        <fullName evidence="2">NADH-flavin reductase</fullName>
    </submittedName>
</protein>
<dbReference type="Proteomes" id="UP001160334">
    <property type="component" value="Unassembled WGS sequence"/>
</dbReference>
<comment type="caution">
    <text evidence="2">The sequence shown here is derived from an EMBL/GenBank/DDBJ whole genome shotgun (WGS) entry which is preliminary data.</text>
</comment>
<proteinExistence type="predicted"/>
<dbReference type="RefSeq" id="WP_280760833.1">
    <property type="nucleotide sequence ID" value="NZ_JARXVC010000006.1"/>
</dbReference>
<dbReference type="PANTHER" id="PTHR43355:SF2">
    <property type="entry name" value="FLAVIN REDUCTASE (NADPH)"/>
    <property type="match status" value="1"/>
</dbReference>
<dbReference type="EMBL" id="JARXVC010000006">
    <property type="protein sequence ID" value="MDH6281502.1"/>
    <property type="molecule type" value="Genomic_DNA"/>
</dbReference>
<dbReference type="InterPro" id="IPR036291">
    <property type="entry name" value="NAD(P)-bd_dom_sf"/>
</dbReference>
<dbReference type="PANTHER" id="PTHR43355">
    <property type="entry name" value="FLAVIN REDUCTASE (NADPH)"/>
    <property type="match status" value="1"/>
</dbReference>
<dbReference type="SUPFAM" id="SSF51735">
    <property type="entry name" value="NAD(P)-binding Rossmann-fold domains"/>
    <property type="match status" value="1"/>
</dbReference>
<gene>
    <name evidence="2" type="ORF">M2280_002723</name>
</gene>
<evidence type="ECO:0000259" key="1">
    <source>
        <dbReference type="Pfam" id="PF13460"/>
    </source>
</evidence>
<keyword evidence="3" id="KW-1185">Reference proteome</keyword>
<dbReference type="Gene3D" id="3.40.50.720">
    <property type="entry name" value="NAD(P)-binding Rossmann-like Domain"/>
    <property type="match status" value="1"/>
</dbReference>